<dbReference type="STRING" id="1194695.A0A5A7SRZ0"/>
<feature type="domain" description="Integrase catalytic" evidence="1">
    <location>
        <begin position="1"/>
        <end position="130"/>
    </location>
</feature>
<dbReference type="AlphaFoldDB" id="A0A5A7SRZ0"/>
<comment type="caution">
    <text evidence="2">The sequence shown here is derived from an EMBL/GenBank/DDBJ whole genome shotgun (WGS) entry which is preliminary data.</text>
</comment>
<dbReference type="GO" id="GO:0008233">
    <property type="term" value="F:peptidase activity"/>
    <property type="evidence" value="ECO:0007669"/>
    <property type="project" value="UniProtKB-KW"/>
</dbReference>
<dbReference type="GO" id="GO:0006508">
    <property type="term" value="P:proteolysis"/>
    <property type="evidence" value="ECO:0007669"/>
    <property type="project" value="UniProtKB-KW"/>
</dbReference>
<keyword evidence="2" id="KW-0378">Hydrolase</keyword>
<dbReference type="PANTHER" id="PTHR35046:SF18">
    <property type="entry name" value="RNA-DIRECTED DNA POLYMERASE"/>
    <property type="match status" value="1"/>
</dbReference>
<protein>
    <submittedName>
        <fullName evidence="2">Gag protease polyprotein</fullName>
    </submittedName>
</protein>
<proteinExistence type="predicted"/>
<dbReference type="InterPro" id="IPR036397">
    <property type="entry name" value="RNaseH_sf"/>
</dbReference>
<accession>A0A5A7SRZ0</accession>
<dbReference type="Proteomes" id="UP000321393">
    <property type="component" value="Unassembled WGS sequence"/>
</dbReference>
<dbReference type="Proteomes" id="UP000321947">
    <property type="component" value="Unassembled WGS sequence"/>
</dbReference>
<organism evidence="2 4">
    <name type="scientific">Cucumis melo var. makuwa</name>
    <name type="common">Oriental melon</name>
    <dbReference type="NCBI Taxonomy" id="1194695"/>
    <lineage>
        <taxon>Eukaryota</taxon>
        <taxon>Viridiplantae</taxon>
        <taxon>Streptophyta</taxon>
        <taxon>Embryophyta</taxon>
        <taxon>Tracheophyta</taxon>
        <taxon>Spermatophyta</taxon>
        <taxon>Magnoliopsida</taxon>
        <taxon>eudicotyledons</taxon>
        <taxon>Gunneridae</taxon>
        <taxon>Pentapetalae</taxon>
        <taxon>rosids</taxon>
        <taxon>fabids</taxon>
        <taxon>Cucurbitales</taxon>
        <taxon>Cucurbitaceae</taxon>
        <taxon>Benincaseae</taxon>
        <taxon>Cucumis</taxon>
    </lineage>
</organism>
<dbReference type="GO" id="GO:0015074">
    <property type="term" value="P:DNA integration"/>
    <property type="evidence" value="ECO:0007669"/>
    <property type="project" value="InterPro"/>
</dbReference>
<name>A0A5A7SRZ0_CUCMM</name>
<dbReference type="SUPFAM" id="SSF53098">
    <property type="entry name" value="Ribonuclease H-like"/>
    <property type="match status" value="1"/>
</dbReference>
<dbReference type="EMBL" id="SSTD01008275">
    <property type="protein sequence ID" value="TYK16859.1"/>
    <property type="molecule type" value="Genomic_DNA"/>
</dbReference>
<sequence>MDFLFGLPHTLSGYDGIWVIVHKLTKTTRFLSVKVTFTLDKLAKLYVDKIESAYGAPVSIVSDRDSRFTSQFWPCLQQALDTKLRFNTTFHPKIDGQSKRTIQTMEDMLRACVLQFKELPCARMKLEKGS</sequence>
<keyword evidence="2" id="KW-0645">Protease</keyword>
<evidence type="ECO:0000313" key="2">
    <source>
        <dbReference type="EMBL" id="KAA0032039.1"/>
    </source>
</evidence>
<dbReference type="Gene3D" id="3.30.420.10">
    <property type="entry name" value="Ribonuclease H-like superfamily/Ribonuclease H"/>
    <property type="match status" value="1"/>
</dbReference>
<evidence type="ECO:0000259" key="1">
    <source>
        <dbReference type="PROSITE" id="PS50994"/>
    </source>
</evidence>
<evidence type="ECO:0000313" key="5">
    <source>
        <dbReference type="Proteomes" id="UP000321947"/>
    </source>
</evidence>
<dbReference type="OrthoDB" id="1623338at2759"/>
<evidence type="ECO:0000313" key="4">
    <source>
        <dbReference type="Proteomes" id="UP000321393"/>
    </source>
</evidence>
<reference evidence="4 5" key="1">
    <citation type="submission" date="2019-08" db="EMBL/GenBank/DDBJ databases">
        <title>Draft genome sequences of two oriental melons (Cucumis melo L. var makuwa).</title>
        <authorList>
            <person name="Kwon S.-Y."/>
        </authorList>
    </citation>
    <scope>NUCLEOTIDE SEQUENCE [LARGE SCALE GENOMIC DNA]</scope>
    <source>
        <strain evidence="5">cv. Chang Bougi</strain>
        <strain evidence="4">cv. SW 3</strain>
        <tissue evidence="2">Leaf</tissue>
    </source>
</reference>
<gene>
    <name evidence="3" type="ORF">E5676_scaffold96G001350</name>
    <name evidence="2" type="ORF">E6C27_scaffold134G001380</name>
</gene>
<evidence type="ECO:0000313" key="3">
    <source>
        <dbReference type="EMBL" id="TYK16859.1"/>
    </source>
</evidence>
<dbReference type="PROSITE" id="PS50994">
    <property type="entry name" value="INTEGRASE"/>
    <property type="match status" value="1"/>
</dbReference>
<dbReference type="EMBL" id="SSTE01021884">
    <property type="protein sequence ID" value="KAA0032039.1"/>
    <property type="molecule type" value="Genomic_DNA"/>
</dbReference>
<dbReference type="GO" id="GO:0003676">
    <property type="term" value="F:nucleic acid binding"/>
    <property type="evidence" value="ECO:0007669"/>
    <property type="project" value="InterPro"/>
</dbReference>
<dbReference type="InterPro" id="IPR001584">
    <property type="entry name" value="Integrase_cat-core"/>
</dbReference>
<dbReference type="PANTHER" id="PTHR35046">
    <property type="entry name" value="ZINC KNUCKLE (CCHC-TYPE) FAMILY PROTEIN"/>
    <property type="match status" value="1"/>
</dbReference>
<dbReference type="InterPro" id="IPR012337">
    <property type="entry name" value="RNaseH-like_sf"/>
</dbReference>